<protein>
    <submittedName>
        <fullName evidence="2">Uncharacterized protein</fullName>
    </submittedName>
</protein>
<gene>
    <name evidence="2" type="ORF">Acr_22g0007430</name>
</gene>
<dbReference type="AlphaFoldDB" id="A0A7J0GKN8"/>
<keyword evidence="3" id="KW-1185">Reference proteome</keyword>
<feature type="compositionally biased region" description="Basic and acidic residues" evidence="1">
    <location>
        <begin position="1"/>
        <end position="12"/>
    </location>
</feature>
<name>A0A7J0GKN8_9ERIC</name>
<sequence length="80" mass="8765">MDGEREGSDPYRSRRREGRGRRQTVEGDRRVWGWLGNAKENMAGDAKVKEEVVLPKGGSRGHGDSRRGGGVRQGSGVGTR</sequence>
<proteinExistence type="predicted"/>
<feature type="region of interest" description="Disordered" evidence="1">
    <location>
        <begin position="1"/>
        <end position="30"/>
    </location>
</feature>
<evidence type="ECO:0000313" key="2">
    <source>
        <dbReference type="EMBL" id="GFZ11345.1"/>
    </source>
</evidence>
<evidence type="ECO:0000313" key="3">
    <source>
        <dbReference type="Proteomes" id="UP000585474"/>
    </source>
</evidence>
<organism evidence="2 3">
    <name type="scientific">Actinidia rufa</name>
    <dbReference type="NCBI Taxonomy" id="165716"/>
    <lineage>
        <taxon>Eukaryota</taxon>
        <taxon>Viridiplantae</taxon>
        <taxon>Streptophyta</taxon>
        <taxon>Embryophyta</taxon>
        <taxon>Tracheophyta</taxon>
        <taxon>Spermatophyta</taxon>
        <taxon>Magnoliopsida</taxon>
        <taxon>eudicotyledons</taxon>
        <taxon>Gunneridae</taxon>
        <taxon>Pentapetalae</taxon>
        <taxon>asterids</taxon>
        <taxon>Ericales</taxon>
        <taxon>Actinidiaceae</taxon>
        <taxon>Actinidia</taxon>
    </lineage>
</organism>
<feature type="compositionally biased region" description="Basic residues" evidence="1">
    <location>
        <begin position="13"/>
        <end position="22"/>
    </location>
</feature>
<feature type="region of interest" description="Disordered" evidence="1">
    <location>
        <begin position="46"/>
        <end position="80"/>
    </location>
</feature>
<evidence type="ECO:0000256" key="1">
    <source>
        <dbReference type="SAM" id="MobiDB-lite"/>
    </source>
</evidence>
<comment type="caution">
    <text evidence="2">The sequence shown here is derived from an EMBL/GenBank/DDBJ whole genome shotgun (WGS) entry which is preliminary data.</text>
</comment>
<dbReference type="Proteomes" id="UP000585474">
    <property type="component" value="Unassembled WGS sequence"/>
</dbReference>
<reference evidence="2 3" key="1">
    <citation type="submission" date="2019-07" db="EMBL/GenBank/DDBJ databases">
        <title>De Novo Assembly of kiwifruit Actinidia rufa.</title>
        <authorList>
            <person name="Sugita-Konishi S."/>
            <person name="Sato K."/>
            <person name="Mori E."/>
            <person name="Abe Y."/>
            <person name="Kisaki G."/>
            <person name="Hamano K."/>
            <person name="Suezawa K."/>
            <person name="Otani M."/>
            <person name="Fukuda T."/>
            <person name="Manabe T."/>
            <person name="Gomi K."/>
            <person name="Tabuchi M."/>
            <person name="Akimitsu K."/>
            <person name="Kataoka I."/>
        </authorList>
    </citation>
    <scope>NUCLEOTIDE SEQUENCE [LARGE SCALE GENOMIC DNA]</scope>
    <source>
        <strain evidence="3">cv. Fuchu</strain>
    </source>
</reference>
<accession>A0A7J0GKN8</accession>
<dbReference type="EMBL" id="BJWL01000022">
    <property type="protein sequence ID" value="GFZ11345.1"/>
    <property type="molecule type" value="Genomic_DNA"/>
</dbReference>
<feature type="compositionally biased region" description="Gly residues" evidence="1">
    <location>
        <begin position="68"/>
        <end position="80"/>
    </location>
</feature>